<comment type="subcellular location">
    <subcellularLocation>
        <location evidence="1">Cell membrane</location>
        <topology evidence="1">Multi-pass membrane protein</topology>
    </subcellularLocation>
</comment>
<dbReference type="Proteomes" id="UP000286392">
    <property type="component" value="Unassembled WGS sequence"/>
</dbReference>
<evidence type="ECO:0000313" key="10">
    <source>
        <dbReference type="EMBL" id="KAB6522476.1"/>
    </source>
</evidence>
<keyword evidence="4 7" id="KW-0812">Transmembrane</keyword>
<feature type="transmembrane region" description="Helical" evidence="7">
    <location>
        <begin position="145"/>
        <end position="163"/>
    </location>
</feature>
<evidence type="ECO:0000256" key="4">
    <source>
        <dbReference type="ARBA" id="ARBA00022692"/>
    </source>
</evidence>
<evidence type="ECO:0000313" key="11">
    <source>
        <dbReference type="EMBL" id="MDU0249475.1"/>
    </source>
</evidence>
<proteinExistence type="inferred from homology"/>
<dbReference type="InterPro" id="IPR050833">
    <property type="entry name" value="Poly_Biosynth_Transport"/>
</dbReference>
<dbReference type="Pfam" id="PF13440">
    <property type="entry name" value="Polysacc_synt_3"/>
    <property type="match status" value="1"/>
</dbReference>
<feature type="transmembrane region" description="Helical" evidence="7">
    <location>
        <begin position="109"/>
        <end position="133"/>
    </location>
</feature>
<dbReference type="EMBL" id="WDBY01000058">
    <property type="protein sequence ID" value="KAB6471772.1"/>
    <property type="molecule type" value="Genomic_DNA"/>
</dbReference>
<keyword evidence="5 7" id="KW-1133">Transmembrane helix</keyword>
<evidence type="ECO:0000313" key="16">
    <source>
        <dbReference type="Proteomes" id="UP000483142"/>
    </source>
</evidence>
<dbReference type="Proteomes" id="UP000469427">
    <property type="component" value="Unassembled WGS sequence"/>
</dbReference>
<evidence type="ECO:0000313" key="9">
    <source>
        <dbReference type="EMBL" id="KAB6471772.1"/>
    </source>
</evidence>
<dbReference type="Proteomes" id="UP001181258">
    <property type="component" value="Unassembled WGS sequence"/>
</dbReference>
<dbReference type="AlphaFoldDB" id="A0A3E4KEI8"/>
<feature type="transmembrane region" description="Helical" evidence="7">
    <location>
        <begin position="410"/>
        <end position="428"/>
    </location>
</feature>
<reference evidence="12 13" key="1">
    <citation type="submission" date="2018-08" db="EMBL/GenBank/DDBJ databases">
        <title>A genome reference for cultivated species of the human gut microbiota.</title>
        <authorList>
            <person name="Zou Y."/>
            <person name="Xue W."/>
            <person name="Luo G."/>
        </authorList>
    </citation>
    <scope>NUCLEOTIDE SEQUENCE [LARGE SCALE GENOMIC DNA]</scope>
    <source>
        <strain evidence="12 13">AF39-8AT</strain>
    </source>
</reference>
<keyword evidence="3" id="KW-1003">Cell membrane</keyword>
<dbReference type="PANTHER" id="PTHR30250:SF10">
    <property type="entry name" value="LIPOPOLYSACCHARIDE BIOSYNTHESIS PROTEIN WZXC"/>
    <property type="match status" value="1"/>
</dbReference>
<dbReference type="EMBL" id="WDBI01000051">
    <property type="protein sequence ID" value="KAB6522476.1"/>
    <property type="molecule type" value="Genomic_DNA"/>
</dbReference>
<feature type="transmembrane region" description="Helical" evidence="7">
    <location>
        <begin position="40"/>
        <end position="66"/>
    </location>
</feature>
<feature type="transmembrane region" description="Helical" evidence="7">
    <location>
        <begin position="320"/>
        <end position="341"/>
    </location>
</feature>
<feature type="transmembrane region" description="Helical" evidence="7">
    <location>
        <begin position="78"/>
        <end position="97"/>
    </location>
</feature>
<reference evidence="11" key="3">
    <citation type="submission" date="2023-10" db="EMBL/GenBank/DDBJ databases">
        <title>Genome of potential pathogenic bacteria in Crohn's disease.</title>
        <authorList>
            <person name="Rodriguez-Palacios A."/>
        </authorList>
    </citation>
    <scope>NUCLEOTIDE SEQUENCE</scope>
    <source>
        <strain evidence="11">CavFT-hAR107</strain>
    </source>
</reference>
<evidence type="ECO:0000256" key="2">
    <source>
        <dbReference type="ARBA" id="ARBA00007430"/>
    </source>
</evidence>
<dbReference type="EMBL" id="QROB01000028">
    <property type="protein sequence ID" value="RHK84600.1"/>
    <property type="molecule type" value="Genomic_DNA"/>
</dbReference>
<gene>
    <name evidence="12" type="ORF">DW043_16820</name>
    <name evidence="10" type="ORF">GAY98_21370</name>
    <name evidence="9" type="ORF">GAZ06_20765</name>
    <name evidence="8" type="ORF">GAZ09_20500</name>
    <name evidence="11" type="ORF">RVY68_12490</name>
</gene>
<dbReference type="RefSeq" id="WP_110506649.1">
    <property type="nucleotide sequence ID" value="NZ_AP025232.1"/>
</dbReference>
<evidence type="ECO:0000313" key="12">
    <source>
        <dbReference type="EMBL" id="RHK84600.1"/>
    </source>
</evidence>
<evidence type="ECO:0000313" key="13">
    <source>
        <dbReference type="Proteomes" id="UP000286392"/>
    </source>
</evidence>
<comment type="similarity">
    <text evidence="2">Belongs to the polysaccharide synthase family.</text>
</comment>
<feature type="transmembrane region" description="Helical" evidence="7">
    <location>
        <begin position="169"/>
        <end position="192"/>
    </location>
</feature>
<keyword evidence="6 7" id="KW-0472">Membrane</keyword>
<dbReference type="GO" id="GO:0005886">
    <property type="term" value="C:plasma membrane"/>
    <property type="evidence" value="ECO:0007669"/>
    <property type="project" value="UniProtKB-SubCell"/>
</dbReference>
<evidence type="ECO:0000256" key="6">
    <source>
        <dbReference type="ARBA" id="ARBA00023136"/>
    </source>
</evidence>
<evidence type="ECO:0000256" key="3">
    <source>
        <dbReference type="ARBA" id="ARBA00022475"/>
    </source>
</evidence>
<dbReference type="PANTHER" id="PTHR30250">
    <property type="entry name" value="PST FAMILY PREDICTED COLANIC ACID TRANSPORTER"/>
    <property type="match status" value="1"/>
</dbReference>
<dbReference type="EMBL" id="JAWDHD010000011">
    <property type="protein sequence ID" value="MDU0249475.1"/>
    <property type="molecule type" value="Genomic_DNA"/>
</dbReference>
<evidence type="ECO:0000313" key="8">
    <source>
        <dbReference type="EMBL" id="KAB6446873.1"/>
    </source>
</evidence>
<accession>A0A3E4KEI8</accession>
<dbReference type="Proteomes" id="UP000468344">
    <property type="component" value="Unassembled WGS sequence"/>
</dbReference>
<dbReference type="CDD" id="cd13127">
    <property type="entry name" value="MATE_tuaB_like"/>
    <property type="match status" value="1"/>
</dbReference>
<evidence type="ECO:0000256" key="5">
    <source>
        <dbReference type="ARBA" id="ARBA00022989"/>
    </source>
</evidence>
<protein>
    <submittedName>
        <fullName evidence="9">Lipopolysaccharide biosynthesis protein</fullName>
    </submittedName>
</protein>
<evidence type="ECO:0000313" key="15">
    <source>
        <dbReference type="Proteomes" id="UP000469427"/>
    </source>
</evidence>
<feature type="transmembrane region" description="Helical" evidence="7">
    <location>
        <begin position="361"/>
        <end position="389"/>
    </location>
</feature>
<dbReference type="EMBL" id="WDBZ01000058">
    <property type="protein sequence ID" value="KAB6446873.1"/>
    <property type="molecule type" value="Genomic_DNA"/>
</dbReference>
<organism evidence="9 14">
    <name type="scientific">Phocaeicola vulgatus</name>
    <name type="common">Bacteroides vulgatus</name>
    <dbReference type="NCBI Taxonomy" id="821"/>
    <lineage>
        <taxon>Bacteria</taxon>
        <taxon>Pseudomonadati</taxon>
        <taxon>Bacteroidota</taxon>
        <taxon>Bacteroidia</taxon>
        <taxon>Bacteroidales</taxon>
        <taxon>Bacteroidaceae</taxon>
        <taxon>Phocaeicola</taxon>
    </lineage>
</organism>
<evidence type="ECO:0000313" key="14">
    <source>
        <dbReference type="Proteomes" id="UP000468344"/>
    </source>
</evidence>
<name>A0A3E4KEI8_PHOVU</name>
<evidence type="ECO:0000256" key="1">
    <source>
        <dbReference type="ARBA" id="ARBA00004651"/>
    </source>
</evidence>
<dbReference type="Proteomes" id="UP000483142">
    <property type="component" value="Unassembled WGS sequence"/>
</dbReference>
<feature type="transmembrane region" description="Helical" evidence="7">
    <location>
        <begin position="289"/>
        <end position="313"/>
    </location>
</feature>
<feature type="transmembrane region" description="Helical" evidence="7">
    <location>
        <begin position="434"/>
        <end position="458"/>
    </location>
</feature>
<evidence type="ECO:0000256" key="7">
    <source>
        <dbReference type="SAM" id="Phobius"/>
    </source>
</evidence>
<comment type="caution">
    <text evidence="9">The sequence shown here is derived from an EMBL/GenBank/DDBJ whole genome shotgun (WGS) entry which is preliminary data.</text>
</comment>
<sequence>MKRTSGFVAVIWSLIERLSSQVISFLLGIVLARLLSPSDYGIVGMTMIFILLSNVFIEAGFANALIRKTNRTEQDLSTAFYFNVLIGILAYCILWIGSPFIADWFKEPLLSLLIRISGVNVLLNSLCIVQTALLTANLDIRRQTIINLCGQIPAGLITAILAYNGLGVYALVFQTIIASCIRVIMLWLYTPWRPQEKFNRESFLSLWNFGSKLLGANLIGTAFNQVSSVLIGKYIGKSDLGYYSKASNLCGNIDSVSSGVVQKVALPMLSEFQKDKVLLSEKFREMMRLLIMGMAPLISFFCFTASDIIVILWTEKWIQCAFVFQILIVGAAFNPIGHMSLSLMQTVGNSALILKLEVPKKIIYCIYLAIGFCYGLVGLAVAQVLINITGALINMWATKRIVKYSYMRQIVDVLGYMVIAFIVGYIWFNMIHTGYMFFNILLMFMLIVFTYFAILVMIKDAILIKYVKKIIGL</sequence>
<reference evidence="14 15" key="2">
    <citation type="journal article" date="2019" name="Nat. Med.">
        <title>A library of human gut bacterial isolates paired with longitudinal multiomics data enables mechanistic microbiome research.</title>
        <authorList>
            <person name="Poyet M."/>
            <person name="Groussin M."/>
            <person name="Gibbons S.M."/>
            <person name="Avila-Pacheco J."/>
            <person name="Jiang X."/>
            <person name="Kearney S.M."/>
            <person name="Perrotta A.R."/>
            <person name="Berdy B."/>
            <person name="Zhao S."/>
            <person name="Lieberman T.D."/>
            <person name="Swanson P.K."/>
            <person name="Smith M."/>
            <person name="Roesemann S."/>
            <person name="Alexander J.E."/>
            <person name="Rich S.A."/>
            <person name="Livny J."/>
            <person name="Vlamakis H."/>
            <person name="Clish C."/>
            <person name="Bullock K."/>
            <person name="Deik A."/>
            <person name="Scott J."/>
            <person name="Pierce K.A."/>
            <person name="Xavier R.J."/>
            <person name="Alm E.J."/>
        </authorList>
    </citation>
    <scope>NUCLEOTIDE SEQUENCE [LARGE SCALE GENOMIC DNA]</scope>
    <source>
        <strain evidence="10 15">BIOML-A122</strain>
        <strain evidence="9 14">BIOML-A140</strain>
        <strain evidence="8 16">BIOML-A141</strain>
    </source>
</reference>